<evidence type="ECO:0000313" key="9">
    <source>
        <dbReference type="EMBL" id="SVA55125.1"/>
    </source>
</evidence>
<dbReference type="GO" id="GO:0033214">
    <property type="term" value="P:siderophore-iron import into cell"/>
    <property type="evidence" value="ECO:0007669"/>
    <property type="project" value="TreeGrafter"/>
</dbReference>
<feature type="transmembrane region" description="Helical" evidence="8">
    <location>
        <begin position="253"/>
        <end position="283"/>
    </location>
</feature>
<organism evidence="9">
    <name type="scientific">marine metagenome</name>
    <dbReference type="NCBI Taxonomy" id="408172"/>
    <lineage>
        <taxon>unclassified sequences</taxon>
        <taxon>metagenomes</taxon>
        <taxon>ecological metagenomes</taxon>
    </lineage>
</organism>
<evidence type="ECO:0000256" key="8">
    <source>
        <dbReference type="SAM" id="Phobius"/>
    </source>
</evidence>
<dbReference type="EMBL" id="UINC01012651">
    <property type="protein sequence ID" value="SVA55125.1"/>
    <property type="molecule type" value="Genomic_DNA"/>
</dbReference>
<proteinExistence type="inferred from homology"/>
<feature type="transmembrane region" description="Helical" evidence="8">
    <location>
        <begin position="70"/>
        <end position="96"/>
    </location>
</feature>
<feature type="transmembrane region" description="Helical" evidence="8">
    <location>
        <begin position="134"/>
        <end position="159"/>
    </location>
</feature>
<evidence type="ECO:0000256" key="2">
    <source>
        <dbReference type="ARBA" id="ARBA00007935"/>
    </source>
</evidence>
<dbReference type="InterPro" id="IPR037294">
    <property type="entry name" value="ABC_BtuC-like"/>
</dbReference>
<protein>
    <recommendedName>
        <fullName evidence="10">Iron ABC transporter permease</fullName>
    </recommendedName>
</protein>
<evidence type="ECO:0000256" key="6">
    <source>
        <dbReference type="ARBA" id="ARBA00022989"/>
    </source>
</evidence>
<feature type="transmembrane region" description="Helical" evidence="8">
    <location>
        <begin position="108"/>
        <end position="128"/>
    </location>
</feature>
<comment type="similarity">
    <text evidence="2">Belongs to the binding-protein-dependent transport system permease family. FecCD subfamily.</text>
</comment>
<dbReference type="GO" id="GO:0005886">
    <property type="term" value="C:plasma membrane"/>
    <property type="evidence" value="ECO:0007669"/>
    <property type="project" value="UniProtKB-SubCell"/>
</dbReference>
<keyword evidence="4" id="KW-1003">Cell membrane</keyword>
<dbReference type="Gene3D" id="1.10.3470.10">
    <property type="entry name" value="ABC transporter involved in vitamin B12 uptake, BtuC"/>
    <property type="match status" value="1"/>
</dbReference>
<keyword evidence="5 8" id="KW-0812">Transmembrane</keyword>
<keyword evidence="6 8" id="KW-1133">Transmembrane helix</keyword>
<accession>A0A381WRK7</accession>
<dbReference type="FunFam" id="1.10.3470.10:FF:000001">
    <property type="entry name" value="Vitamin B12 ABC transporter permease BtuC"/>
    <property type="match status" value="1"/>
</dbReference>
<name>A0A381WRK7_9ZZZZ</name>
<feature type="transmembrane region" description="Helical" evidence="8">
    <location>
        <begin position="213"/>
        <end position="232"/>
    </location>
</feature>
<dbReference type="PANTHER" id="PTHR30472:SF25">
    <property type="entry name" value="ABC TRANSPORTER PERMEASE PROTEIN MJ0876-RELATED"/>
    <property type="match status" value="1"/>
</dbReference>
<comment type="subcellular location">
    <subcellularLocation>
        <location evidence="1">Cell membrane</location>
        <topology evidence="1">Multi-pass membrane protein</topology>
    </subcellularLocation>
</comment>
<dbReference type="Pfam" id="PF01032">
    <property type="entry name" value="FecCD"/>
    <property type="match status" value="1"/>
</dbReference>
<gene>
    <name evidence="9" type="ORF">METZ01_LOCUS107979</name>
</gene>
<dbReference type="CDD" id="cd06550">
    <property type="entry name" value="TM_ABC_iron-siderophores_like"/>
    <property type="match status" value="1"/>
</dbReference>
<reference evidence="9" key="1">
    <citation type="submission" date="2018-05" db="EMBL/GenBank/DDBJ databases">
        <authorList>
            <person name="Lanie J.A."/>
            <person name="Ng W.-L."/>
            <person name="Kazmierczak K.M."/>
            <person name="Andrzejewski T.M."/>
            <person name="Davidsen T.M."/>
            <person name="Wayne K.J."/>
            <person name="Tettelin H."/>
            <person name="Glass J.I."/>
            <person name="Rusch D."/>
            <person name="Podicherti R."/>
            <person name="Tsui H.-C.T."/>
            <person name="Winkler M.E."/>
        </authorList>
    </citation>
    <scope>NUCLEOTIDE SEQUENCE</scope>
</reference>
<dbReference type="InterPro" id="IPR000522">
    <property type="entry name" value="ABC_transptr_permease_BtuC"/>
</dbReference>
<dbReference type="SUPFAM" id="SSF81345">
    <property type="entry name" value="ABC transporter involved in vitamin B12 uptake, BtuC"/>
    <property type="match status" value="1"/>
</dbReference>
<dbReference type="AlphaFoldDB" id="A0A381WRK7"/>
<keyword evidence="3" id="KW-0813">Transport</keyword>
<keyword evidence="7 8" id="KW-0472">Membrane</keyword>
<evidence type="ECO:0000256" key="5">
    <source>
        <dbReference type="ARBA" id="ARBA00022692"/>
    </source>
</evidence>
<evidence type="ECO:0000256" key="3">
    <source>
        <dbReference type="ARBA" id="ARBA00022448"/>
    </source>
</evidence>
<feature type="transmembrane region" description="Helical" evidence="8">
    <location>
        <begin position="21"/>
        <end position="50"/>
    </location>
</feature>
<dbReference type="PANTHER" id="PTHR30472">
    <property type="entry name" value="FERRIC ENTEROBACTIN TRANSPORT SYSTEM PERMEASE PROTEIN"/>
    <property type="match status" value="1"/>
</dbReference>
<evidence type="ECO:0000256" key="7">
    <source>
        <dbReference type="ARBA" id="ARBA00023136"/>
    </source>
</evidence>
<evidence type="ECO:0000256" key="1">
    <source>
        <dbReference type="ARBA" id="ARBA00004651"/>
    </source>
</evidence>
<sequence>MNELRTTYRTLVRKQLSKIGMTFLLLLLLIAFAGSLGVKNVSILQVFYIILDYLVSDEIFAKVSELDRRIVLYLRLPRIALGVVGGATLAIAGVVMQGIMRNPLVSPFTIGISPAAGFGAAIAVLLGLDLITGGSYWVVLCAFSSALICATMVLTISVFRGAQSTTLILAGIALTYFFGALINTTQFIATEEQLTVIVHWTFGSLNESKWEEVVIILIMLAGTLPILFRYAWCYNALNQGEEIATSLGYGIKSIRIATIVIAVLLTASVVSFTGVIGFVGLVAPHIARFIIGNDHRYLIPFAGIIGALLLVASDTIGRTLFSPAIIPVGIVVAYIGVPMFVHLIISKKQDYFS</sequence>
<dbReference type="GO" id="GO:0022857">
    <property type="term" value="F:transmembrane transporter activity"/>
    <property type="evidence" value="ECO:0007669"/>
    <property type="project" value="InterPro"/>
</dbReference>
<evidence type="ECO:0000256" key="4">
    <source>
        <dbReference type="ARBA" id="ARBA00022475"/>
    </source>
</evidence>
<feature type="transmembrane region" description="Helical" evidence="8">
    <location>
        <begin position="166"/>
        <end position="189"/>
    </location>
</feature>
<evidence type="ECO:0008006" key="10">
    <source>
        <dbReference type="Google" id="ProtNLM"/>
    </source>
</evidence>
<feature type="transmembrane region" description="Helical" evidence="8">
    <location>
        <begin position="324"/>
        <end position="345"/>
    </location>
</feature>
<feature type="transmembrane region" description="Helical" evidence="8">
    <location>
        <begin position="295"/>
        <end position="312"/>
    </location>
</feature>